<comment type="caution">
    <text evidence="1">The sequence shown here is derived from an EMBL/GenBank/DDBJ whole genome shotgun (WGS) entry which is preliminary data.</text>
</comment>
<dbReference type="GO" id="GO:0008270">
    <property type="term" value="F:zinc ion binding"/>
    <property type="evidence" value="ECO:0007669"/>
    <property type="project" value="InterPro"/>
</dbReference>
<dbReference type="GO" id="GO:0006260">
    <property type="term" value="P:DNA replication"/>
    <property type="evidence" value="ECO:0007669"/>
    <property type="project" value="InterPro"/>
</dbReference>
<accession>A0A6C1KEV3</accession>
<evidence type="ECO:0008006" key="3">
    <source>
        <dbReference type="Google" id="ProtNLM"/>
    </source>
</evidence>
<dbReference type="EMBL" id="VAUP01000035">
    <property type="protein sequence ID" value="TLX41764.1"/>
    <property type="molecule type" value="Genomic_DNA"/>
</dbReference>
<dbReference type="Proteomes" id="UP000305131">
    <property type="component" value="Unassembled WGS sequence"/>
</dbReference>
<evidence type="ECO:0000313" key="1">
    <source>
        <dbReference type="EMBL" id="TLX41764.1"/>
    </source>
</evidence>
<protein>
    <recommendedName>
        <fullName evidence="3">DNA primase</fullName>
    </recommendedName>
</protein>
<dbReference type="OrthoDB" id="9811157at2"/>
<gene>
    <name evidence="1" type="ORF">FBQ73_16735</name>
</gene>
<dbReference type="InterPro" id="IPR036977">
    <property type="entry name" value="DNA_primase_Znf_CHC2"/>
</dbReference>
<dbReference type="AlphaFoldDB" id="A0A6C1KEV3"/>
<dbReference type="GO" id="GO:0003677">
    <property type="term" value="F:DNA binding"/>
    <property type="evidence" value="ECO:0007669"/>
    <property type="project" value="InterPro"/>
</dbReference>
<sequence length="99" mass="10856">MIDFDGINDAARPALPALVVRWLPAGHREGREWVARNPRRADRHPGSFRVNLTTGRWADFATGDKGGDPVSLAAFLFDLSQTDAARRIADMLALSGTVR</sequence>
<dbReference type="Gene3D" id="3.90.580.10">
    <property type="entry name" value="Zinc finger, CHC2-type domain"/>
    <property type="match status" value="1"/>
</dbReference>
<dbReference type="RefSeq" id="WP_138400629.1">
    <property type="nucleotide sequence ID" value="NZ_JBAFVI010000005.1"/>
</dbReference>
<evidence type="ECO:0000313" key="2">
    <source>
        <dbReference type="Proteomes" id="UP000305131"/>
    </source>
</evidence>
<dbReference type="SUPFAM" id="SSF57783">
    <property type="entry name" value="Zinc beta-ribbon"/>
    <property type="match status" value="1"/>
</dbReference>
<reference evidence="1 2" key="1">
    <citation type="submission" date="2019-05" db="EMBL/GenBank/DDBJ databases">
        <authorList>
            <person name="Zhou X."/>
        </authorList>
    </citation>
    <scope>NUCLEOTIDE SEQUENCE [LARGE SCALE GENOMIC DNA]</scope>
    <source>
        <strain evidence="1 2">DSM 432</strain>
    </source>
</reference>
<dbReference type="GeneID" id="95775102"/>
<name>A0A6C1KEV3_XANAU</name>
<organism evidence="1 2">
    <name type="scientific">Xanthobacter autotrophicus</name>
    <dbReference type="NCBI Taxonomy" id="280"/>
    <lineage>
        <taxon>Bacteria</taxon>
        <taxon>Pseudomonadati</taxon>
        <taxon>Pseudomonadota</taxon>
        <taxon>Alphaproteobacteria</taxon>
        <taxon>Hyphomicrobiales</taxon>
        <taxon>Xanthobacteraceae</taxon>
        <taxon>Xanthobacter</taxon>
    </lineage>
</organism>
<proteinExistence type="predicted"/>